<proteinExistence type="predicted"/>
<dbReference type="PANTHER" id="PTHR31286">
    <property type="entry name" value="GLYCINE-RICH CELL WALL STRUCTURAL PROTEIN 1.8-LIKE"/>
    <property type="match status" value="1"/>
</dbReference>
<reference evidence="1 2" key="1">
    <citation type="journal article" date="2018" name="Front. Plant Sci.">
        <title>Red Clover (Trifolium pratense) and Zigzag Clover (T. medium) - A Picture of Genomic Similarities and Differences.</title>
        <authorList>
            <person name="Dluhosova J."/>
            <person name="Istvanek J."/>
            <person name="Nedelnik J."/>
            <person name="Repkova J."/>
        </authorList>
    </citation>
    <scope>NUCLEOTIDE SEQUENCE [LARGE SCALE GENOMIC DNA]</scope>
    <source>
        <strain evidence="2">cv. 10/8</strain>
        <tissue evidence="1">Leaf</tissue>
    </source>
</reference>
<dbReference type="PANTHER" id="PTHR31286:SF99">
    <property type="entry name" value="DUF4283 DOMAIN-CONTAINING PROTEIN"/>
    <property type="match status" value="1"/>
</dbReference>
<dbReference type="InterPro" id="IPR040256">
    <property type="entry name" value="At4g02000-like"/>
</dbReference>
<comment type="caution">
    <text evidence="1">The sequence shown here is derived from an EMBL/GenBank/DDBJ whole genome shotgun (WGS) entry which is preliminary data.</text>
</comment>
<dbReference type="AlphaFoldDB" id="A0A392U5G8"/>
<accession>A0A392U5G8</accession>
<evidence type="ECO:0000313" key="2">
    <source>
        <dbReference type="Proteomes" id="UP000265520"/>
    </source>
</evidence>
<keyword evidence="2" id="KW-1185">Reference proteome</keyword>
<sequence>MAVWVRFSGLPIEYYDNKILNDIGNRIGKTVKVDKNTLLQERGKYARLCMEVDLTKPLLAMFTIKE</sequence>
<feature type="non-terminal residue" evidence="1">
    <location>
        <position position="66"/>
    </location>
</feature>
<dbReference type="Proteomes" id="UP000265520">
    <property type="component" value="Unassembled WGS sequence"/>
</dbReference>
<organism evidence="1 2">
    <name type="scientific">Trifolium medium</name>
    <dbReference type="NCBI Taxonomy" id="97028"/>
    <lineage>
        <taxon>Eukaryota</taxon>
        <taxon>Viridiplantae</taxon>
        <taxon>Streptophyta</taxon>
        <taxon>Embryophyta</taxon>
        <taxon>Tracheophyta</taxon>
        <taxon>Spermatophyta</taxon>
        <taxon>Magnoliopsida</taxon>
        <taxon>eudicotyledons</taxon>
        <taxon>Gunneridae</taxon>
        <taxon>Pentapetalae</taxon>
        <taxon>rosids</taxon>
        <taxon>fabids</taxon>
        <taxon>Fabales</taxon>
        <taxon>Fabaceae</taxon>
        <taxon>Papilionoideae</taxon>
        <taxon>50 kb inversion clade</taxon>
        <taxon>NPAAA clade</taxon>
        <taxon>Hologalegina</taxon>
        <taxon>IRL clade</taxon>
        <taxon>Trifolieae</taxon>
        <taxon>Trifolium</taxon>
    </lineage>
</organism>
<evidence type="ECO:0000313" key="1">
    <source>
        <dbReference type="EMBL" id="MCI67994.1"/>
    </source>
</evidence>
<protein>
    <submittedName>
        <fullName evidence="1">Uncharacterized protein</fullName>
    </submittedName>
</protein>
<name>A0A392U5G8_9FABA</name>
<dbReference type="EMBL" id="LXQA010728320">
    <property type="protein sequence ID" value="MCI67994.1"/>
    <property type="molecule type" value="Genomic_DNA"/>
</dbReference>